<dbReference type="AlphaFoldDB" id="A0A8K0HZ70"/>
<accession>A0A8K0HZ70</accession>
<evidence type="ECO:0000313" key="1">
    <source>
        <dbReference type="EMBL" id="KAG1330647.1"/>
    </source>
</evidence>
<reference evidence="1" key="2">
    <citation type="submission" date="2019-07" db="EMBL/GenBank/DDBJ databases">
        <authorList>
            <person name="Yang Y."/>
            <person name="Bocs S."/>
            <person name="Baudouin L."/>
        </authorList>
    </citation>
    <scope>NUCLEOTIDE SEQUENCE</scope>
    <source>
        <tissue evidence="1">Spear leaf of Hainan Tall coconut</tissue>
    </source>
</reference>
<keyword evidence="2" id="KW-1185">Reference proteome</keyword>
<proteinExistence type="predicted"/>
<evidence type="ECO:0000313" key="2">
    <source>
        <dbReference type="Proteomes" id="UP000797356"/>
    </source>
</evidence>
<name>A0A8K0HZ70_COCNU</name>
<dbReference type="EMBL" id="CM017873">
    <property type="protein sequence ID" value="KAG1330647.1"/>
    <property type="molecule type" value="Genomic_DNA"/>
</dbReference>
<reference evidence="1" key="1">
    <citation type="journal article" date="2017" name="Gigascience">
        <title>The genome draft of coconut (Cocos nucifera).</title>
        <authorList>
            <person name="Xiao Y."/>
            <person name="Xu P."/>
            <person name="Fan H."/>
            <person name="Baudouin L."/>
            <person name="Xia W."/>
            <person name="Bocs S."/>
            <person name="Xu J."/>
            <person name="Li Q."/>
            <person name="Guo A."/>
            <person name="Zhou L."/>
            <person name="Li J."/>
            <person name="Wu Y."/>
            <person name="Ma Z."/>
            <person name="Armero A."/>
            <person name="Issali A.E."/>
            <person name="Liu N."/>
            <person name="Peng M."/>
            <person name="Yang Y."/>
        </authorList>
    </citation>
    <scope>NUCLEOTIDE SEQUENCE</scope>
    <source>
        <tissue evidence="1">Spear leaf of Hainan Tall coconut</tissue>
    </source>
</reference>
<gene>
    <name evidence="1" type="ORF">COCNU_02G006150</name>
</gene>
<comment type="caution">
    <text evidence="1">The sequence shown here is derived from an EMBL/GenBank/DDBJ whole genome shotgun (WGS) entry which is preliminary data.</text>
</comment>
<dbReference type="Proteomes" id="UP000797356">
    <property type="component" value="Chromosome 2"/>
</dbReference>
<organism evidence="1 2">
    <name type="scientific">Cocos nucifera</name>
    <name type="common">Coconut palm</name>
    <dbReference type="NCBI Taxonomy" id="13894"/>
    <lineage>
        <taxon>Eukaryota</taxon>
        <taxon>Viridiplantae</taxon>
        <taxon>Streptophyta</taxon>
        <taxon>Embryophyta</taxon>
        <taxon>Tracheophyta</taxon>
        <taxon>Spermatophyta</taxon>
        <taxon>Magnoliopsida</taxon>
        <taxon>Liliopsida</taxon>
        <taxon>Arecaceae</taxon>
        <taxon>Arecoideae</taxon>
        <taxon>Cocoseae</taxon>
        <taxon>Attaleinae</taxon>
        <taxon>Cocos</taxon>
    </lineage>
</organism>
<sequence length="110" mass="12740">MIDCSIRGDRRREQANRVVGAVGSWRNRREGDRWWEQLARKAILAVVVNLKWEGRWLVRCRVLGKEGLVKPSRMMRSWVAASVGKGDTDASLHEDARRWLDTVWRSRGPG</sequence>
<protein>
    <submittedName>
        <fullName evidence="1">Uncharacterized protein</fullName>
    </submittedName>
</protein>